<comment type="caution">
    <text evidence="2">The sequence shown here is derived from an EMBL/GenBank/DDBJ whole genome shotgun (WGS) entry which is preliminary data.</text>
</comment>
<evidence type="ECO:0000256" key="1">
    <source>
        <dbReference type="SAM" id="MobiDB-lite"/>
    </source>
</evidence>
<evidence type="ECO:0000313" key="3">
    <source>
        <dbReference type="Proteomes" id="UP000724149"/>
    </source>
</evidence>
<organism evidence="2 3">
    <name type="scientific">Hydrogenoanaerobacterium saccharovorans</name>
    <dbReference type="NCBI Taxonomy" id="474960"/>
    <lineage>
        <taxon>Bacteria</taxon>
        <taxon>Bacillati</taxon>
        <taxon>Bacillota</taxon>
        <taxon>Clostridia</taxon>
        <taxon>Eubacteriales</taxon>
        <taxon>Oscillospiraceae</taxon>
        <taxon>Hydrogenoanaerobacterium</taxon>
    </lineage>
</organism>
<proteinExistence type="predicted"/>
<reference evidence="2 3" key="1">
    <citation type="journal article" date="2021" name="Sci. Rep.">
        <title>The distribution of antibiotic resistance genes in chicken gut microbiota commensals.</title>
        <authorList>
            <person name="Juricova H."/>
            <person name="Matiasovicova J."/>
            <person name="Kubasova T."/>
            <person name="Cejkova D."/>
            <person name="Rychlik I."/>
        </authorList>
    </citation>
    <scope>NUCLEOTIDE SEQUENCE [LARGE SCALE GENOMIC DNA]</scope>
    <source>
        <strain evidence="2 3">An564</strain>
    </source>
</reference>
<keyword evidence="3" id="KW-1185">Reference proteome</keyword>
<gene>
    <name evidence="2" type="ORF">H9X81_10325</name>
</gene>
<protein>
    <recommendedName>
        <fullName evidence="4">SipW-cognate class signal peptide</fullName>
    </recommendedName>
</protein>
<feature type="compositionally biased region" description="Acidic residues" evidence="1">
    <location>
        <begin position="119"/>
        <end position="133"/>
    </location>
</feature>
<evidence type="ECO:0008006" key="4">
    <source>
        <dbReference type="Google" id="ProtNLM"/>
    </source>
</evidence>
<sequence length="145" mass="15584">MTRKSITVAAVATGAVLVGALALNTVTARAGIEAWISSDILDEDILLADFDYVRDSDVPEDTVEGYHLQMPSSLEGYMDGGEYVSLGEDGEGSGTQKIDDQLKLTTQPSFEGSLGFELPDQDELEEATEDATEYVEHRPPVSPLS</sequence>
<name>A0ABS2GQH1_9FIRM</name>
<dbReference type="Proteomes" id="UP000724149">
    <property type="component" value="Unassembled WGS sequence"/>
</dbReference>
<accession>A0ABS2GQH1</accession>
<evidence type="ECO:0000313" key="2">
    <source>
        <dbReference type="EMBL" id="MBM6924078.1"/>
    </source>
</evidence>
<dbReference type="RefSeq" id="WP_204721753.1">
    <property type="nucleotide sequence ID" value="NZ_JACSNR010000010.1"/>
</dbReference>
<feature type="region of interest" description="Disordered" evidence="1">
    <location>
        <begin position="112"/>
        <end position="145"/>
    </location>
</feature>
<dbReference type="EMBL" id="JACSNR010000010">
    <property type="protein sequence ID" value="MBM6924078.1"/>
    <property type="molecule type" value="Genomic_DNA"/>
</dbReference>